<accession>A0A8K0GFD5</accession>
<keyword evidence="3" id="KW-0240">DNA-directed RNA polymerase</keyword>
<evidence type="ECO:0000313" key="7">
    <source>
        <dbReference type="EMBL" id="KAF2902610.1"/>
    </source>
</evidence>
<dbReference type="GO" id="GO:0005736">
    <property type="term" value="C:RNA polymerase I complex"/>
    <property type="evidence" value="ECO:0007669"/>
    <property type="project" value="TreeGrafter"/>
</dbReference>
<evidence type="ECO:0000256" key="4">
    <source>
        <dbReference type="ARBA" id="ARBA00023163"/>
    </source>
</evidence>
<keyword evidence="8" id="KW-1185">Reference proteome</keyword>
<evidence type="ECO:0000256" key="1">
    <source>
        <dbReference type="ARBA" id="ARBA00004123"/>
    </source>
</evidence>
<dbReference type="PANTHER" id="PTHR12709">
    <property type="entry name" value="DNA-DIRECTED RNA POLYMERASE II, III"/>
    <property type="match status" value="1"/>
</dbReference>
<feature type="compositionally biased region" description="Acidic residues" evidence="6">
    <location>
        <begin position="268"/>
        <end position="280"/>
    </location>
</feature>
<evidence type="ECO:0000256" key="5">
    <source>
        <dbReference type="ARBA" id="ARBA00023242"/>
    </source>
</evidence>
<keyword evidence="4" id="KW-0804">Transcription</keyword>
<organism evidence="7 8">
    <name type="scientific">Ignelater luminosus</name>
    <name type="common">Cucubano</name>
    <name type="synonym">Pyrophorus luminosus</name>
    <dbReference type="NCBI Taxonomy" id="2038154"/>
    <lineage>
        <taxon>Eukaryota</taxon>
        <taxon>Metazoa</taxon>
        <taxon>Ecdysozoa</taxon>
        <taxon>Arthropoda</taxon>
        <taxon>Hexapoda</taxon>
        <taxon>Insecta</taxon>
        <taxon>Pterygota</taxon>
        <taxon>Neoptera</taxon>
        <taxon>Endopterygota</taxon>
        <taxon>Coleoptera</taxon>
        <taxon>Polyphaga</taxon>
        <taxon>Elateriformia</taxon>
        <taxon>Elateroidea</taxon>
        <taxon>Elateridae</taxon>
        <taxon>Agrypninae</taxon>
        <taxon>Pyrophorini</taxon>
        <taxon>Ignelater</taxon>
    </lineage>
</organism>
<feature type="region of interest" description="Disordered" evidence="6">
    <location>
        <begin position="462"/>
        <end position="494"/>
    </location>
</feature>
<comment type="caution">
    <text evidence="7">The sequence shown here is derived from an EMBL/GenBank/DDBJ whole genome shotgun (WGS) entry which is preliminary data.</text>
</comment>
<keyword evidence="5" id="KW-0539">Nucleus</keyword>
<feature type="region of interest" description="Disordered" evidence="6">
    <location>
        <begin position="181"/>
        <end position="323"/>
    </location>
</feature>
<dbReference type="InterPro" id="IPR045113">
    <property type="entry name" value="Rpb7-like"/>
</dbReference>
<dbReference type="PANTHER" id="PTHR12709:SF5">
    <property type="entry name" value="DNA-DIRECTED RNA POLYMERASE I SUBUNIT RPA43"/>
    <property type="match status" value="1"/>
</dbReference>
<dbReference type="Proteomes" id="UP000801492">
    <property type="component" value="Unassembled WGS sequence"/>
</dbReference>
<reference evidence="7" key="1">
    <citation type="submission" date="2019-08" db="EMBL/GenBank/DDBJ databases">
        <title>The genome of the North American firefly Photinus pyralis.</title>
        <authorList>
            <consortium name="Photinus pyralis genome working group"/>
            <person name="Fallon T.R."/>
            <person name="Sander Lower S.E."/>
            <person name="Weng J.-K."/>
        </authorList>
    </citation>
    <scope>NUCLEOTIDE SEQUENCE</scope>
    <source>
        <strain evidence="7">TRF0915ILg1</strain>
        <tissue evidence="7">Whole body</tissue>
    </source>
</reference>
<dbReference type="GO" id="GO:0006362">
    <property type="term" value="P:transcription elongation by RNA polymerase I"/>
    <property type="evidence" value="ECO:0007669"/>
    <property type="project" value="TreeGrafter"/>
</dbReference>
<comment type="subcellular location">
    <subcellularLocation>
        <location evidence="1">Nucleus</location>
    </subcellularLocation>
</comment>
<feature type="compositionally biased region" description="Basic residues" evidence="6">
    <location>
        <begin position="213"/>
        <end position="223"/>
    </location>
</feature>
<evidence type="ECO:0008006" key="9">
    <source>
        <dbReference type="Google" id="ProtNLM"/>
    </source>
</evidence>
<dbReference type="GO" id="GO:0006352">
    <property type="term" value="P:DNA-templated transcription initiation"/>
    <property type="evidence" value="ECO:0007669"/>
    <property type="project" value="InterPro"/>
</dbReference>
<evidence type="ECO:0000313" key="8">
    <source>
        <dbReference type="Proteomes" id="UP000801492"/>
    </source>
</evidence>
<name>A0A8K0GFD5_IGNLU</name>
<evidence type="ECO:0000256" key="3">
    <source>
        <dbReference type="ARBA" id="ARBA00022478"/>
    </source>
</evidence>
<feature type="compositionally biased region" description="Basic residues" evidence="6">
    <location>
        <begin position="254"/>
        <end position="263"/>
    </location>
</feature>
<protein>
    <recommendedName>
        <fullName evidence="9">DNA-directed RNA polymerase I subunit RPA43</fullName>
    </recommendedName>
</protein>
<feature type="compositionally biased region" description="Basic residues" evidence="6">
    <location>
        <begin position="283"/>
        <end position="293"/>
    </location>
</feature>
<dbReference type="InterPro" id="IPR012340">
    <property type="entry name" value="NA-bd_OB-fold"/>
</dbReference>
<dbReference type="InterPro" id="IPR036898">
    <property type="entry name" value="RNA_pol_Rpb7-like_N_sf"/>
</dbReference>
<comment type="similarity">
    <text evidence="2">Belongs to the eukaryotic RPB7/RPC8 RNA polymerase subunit family.</text>
</comment>
<proteinExistence type="inferred from homology"/>
<dbReference type="Gene3D" id="3.30.1490.120">
    <property type="entry name" value="RNA polymerase Rpb7-like, N-terminal domain"/>
    <property type="match status" value="1"/>
</dbReference>
<evidence type="ECO:0000256" key="2">
    <source>
        <dbReference type="ARBA" id="ARBA00009307"/>
    </source>
</evidence>
<evidence type="ECO:0000256" key="6">
    <source>
        <dbReference type="SAM" id="MobiDB-lite"/>
    </source>
</evidence>
<sequence>MKRNYPAIRFEKEHLDDLVQEENSCVEIQEQNYHLALHPFHLTNINESIKDILNKGIARYDKKLGGILLGYQNIKLLSQAGTISNDSFFIHIDILASFYLFKPQVEKVLRGTVNKKSDDHVGCLAHNTFNVSLPKPEDDDDWIGLKAEIGSEILFRITFIDLDGRLPYIRAELVSIISEDDSGFSTSEENPSKPKKIVFQSDDEQQVDLNESKKKKKKDKHKKNLELEVEDEQQTKKRKRKHSAADYEEMKNTKSSKKKKLKHKENSDEILNETNIEDDEQKSKKKKKHKHKEQSHDEEIHNVSLDEENKKEKKLKKHKQDNVKYELEDTSLEYHSKKKVKEEQKDSLEELTNAVLERTLQNLSEDAKSKTKKEKKVKKYKTEVLDDDELDTTLPELNLHTLFEADDETKLIIDGNFVMADNEDKKWKKRRSSMSFANHSLDNKADLLVDSDLEKLFEDVDKSKQEKKISLKKRRRSTSSDDFETQKKKKKKIQ</sequence>
<dbReference type="AlphaFoldDB" id="A0A8K0GFD5"/>
<dbReference type="OrthoDB" id="10250504at2759"/>
<dbReference type="Gene3D" id="2.40.50.140">
    <property type="entry name" value="Nucleic acid-binding proteins"/>
    <property type="match status" value="1"/>
</dbReference>
<feature type="compositionally biased region" description="Basic and acidic residues" evidence="6">
    <location>
        <begin position="243"/>
        <end position="252"/>
    </location>
</feature>
<gene>
    <name evidence="7" type="ORF">ILUMI_03588</name>
</gene>
<dbReference type="EMBL" id="VTPC01001244">
    <property type="protein sequence ID" value="KAF2902610.1"/>
    <property type="molecule type" value="Genomic_DNA"/>
</dbReference>